<dbReference type="PANTHER" id="PTHR11453">
    <property type="entry name" value="ANION EXCHANGE PROTEIN"/>
    <property type="match status" value="1"/>
</dbReference>
<evidence type="ECO:0000313" key="12">
    <source>
        <dbReference type="EMBL" id="KAH9517708.1"/>
    </source>
</evidence>
<feature type="transmembrane region" description="Helical" evidence="10">
    <location>
        <begin position="964"/>
        <end position="985"/>
    </location>
</feature>
<dbReference type="Gene3D" id="3.40.930.10">
    <property type="entry name" value="Mannitol-specific EII, Chain A"/>
    <property type="match status" value="1"/>
</dbReference>
<feature type="compositionally biased region" description="Basic and acidic residues" evidence="9">
    <location>
        <begin position="21"/>
        <end position="33"/>
    </location>
</feature>
<dbReference type="InterPro" id="IPR003020">
    <property type="entry name" value="HCO3_transpt_euk"/>
</dbReference>
<evidence type="ECO:0000256" key="3">
    <source>
        <dbReference type="ARBA" id="ARBA00022448"/>
    </source>
</evidence>
<feature type="compositionally biased region" description="Polar residues" evidence="9">
    <location>
        <begin position="7"/>
        <end position="17"/>
    </location>
</feature>
<evidence type="ECO:0000256" key="7">
    <source>
        <dbReference type="ARBA" id="ARBA00023065"/>
    </source>
</evidence>
<feature type="transmembrane region" description="Helical" evidence="10">
    <location>
        <begin position="923"/>
        <end position="943"/>
    </location>
</feature>
<accession>A0A922L481</accession>
<keyword evidence="5 10" id="KW-0812">Transmembrane</keyword>
<dbReference type="PANTHER" id="PTHR11453:SF127">
    <property type="entry name" value="SOLUTE CARRIER FAMILY 4 MEMBER 11"/>
    <property type="match status" value="1"/>
</dbReference>
<feature type="transmembrane region" description="Helical" evidence="10">
    <location>
        <begin position="590"/>
        <end position="617"/>
    </location>
</feature>
<feature type="region of interest" description="Disordered" evidence="9">
    <location>
        <begin position="205"/>
        <end position="240"/>
    </location>
</feature>
<feature type="transmembrane region" description="Helical" evidence="10">
    <location>
        <begin position="550"/>
        <end position="569"/>
    </location>
</feature>
<feature type="compositionally biased region" description="Low complexity" evidence="9">
    <location>
        <begin position="37"/>
        <end position="48"/>
    </location>
</feature>
<evidence type="ECO:0000256" key="9">
    <source>
        <dbReference type="SAM" id="MobiDB-lite"/>
    </source>
</evidence>
<keyword evidence="6 10" id="KW-1133">Transmembrane helix</keyword>
<feature type="domain" description="Bicarbonate transporter-like transmembrane" evidence="11">
    <location>
        <begin position="514"/>
        <end position="723"/>
    </location>
</feature>
<feature type="transmembrane region" description="Helical" evidence="10">
    <location>
        <begin position="1067"/>
        <end position="1083"/>
    </location>
</feature>
<dbReference type="AlphaFoldDB" id="A0A922L481"/>
<feature type="domain" description="Bicarbonate transporter-like transmembrane" evidence="11">
    <location>
        <begin position="817"/>
        <end position="1200"/>
    </location>
</feature>
<proteinExistence type="inferred from homology"/>
<comment type="subcellular location">
    <subcellularLocation>
        <location evidence="1">Cell membrane</location>
        <topology evidence="1">Multi-pass membrane protein</topology>
    </subcellularLocation>
</comment>
<dbReference type="FunFam" id="3.40.930.10:FF:000018">
    <property type="entry name" value="Sodium bicarbonate transporter protein 11"/>
    <property type="match status" value="1"/>
</dbReference>
<dbReference type="GO" id="GO:0006820">
    <property type="term" value="P:monoatomic anion transport"/>
    <property type="evidence" value="ECO:0007669"/>
    <property type="project" value="InterPro"/>
</dbReference>
<keyword evidence="3" id="KW-0813">Transport</keyword>
<comment type="similarity">
    <text evidence="2">Belongs to the anion exchanger (TC 2.A.31) family.</text>
</comment>
<keyword evidence="7" id="KW-0406">Ion transport</keyword>
<evidence type="ECO:0000256" key="6">
    <source>
        <dbReference type="ARBA" id="ARBA00022989"/>
    </source>
</evidence>
<evidence type="ECO:0000256" key="4">
    <source>
        <dbReference type="ARBA" id="ARBA00022475"/>
    </source>
</evidence>
<dbReference type="Pfam" id="PF00955">
    <property type="entry name" value="HCO3_cotransp"/>
    <property type="match status" value="2"/>
</dbReference>
<protein>
    <recommendedName>
        <fullName evidence="11">Bicarbonate transporter-like transmembrane domain-containing protein</fullName>
    </recommendedName>
</protein>
<dbReference type="Proteomes" id="UP000790347">
    <property type="component" value="Unassembled WGS sequence"/>
</dbReference>
<evidence type="ECO:0000313" key="13">
    <source>
        <dbReference type="Proteomes" id="UP000790347"/>
    </source>
</evidence>
<dbReference type="InterPro" id="IPR011531">
    <property type="entry name" value="HCO3_transpt-like_TM_dom"/>
</dbReference>
<feature type="region of interest" description="Disordered" evidence="9">
    <location>
        <begin position="69"/>
        <end position="95"/>
    </location>
</feature>
<evidence type="ECO:0000259" key="11">
    <source>
        <dbReference type="Pfam" id="PF00955"/>
    </source>
</evidence>
<evidence type="ECO:0000256" key="1">
    <source>
        <dbReference type="ARBA" id="ARBA00004651"/>
    </source>
</evidence>
<evidence type="ECO:0000256" key="5">
    <source>
        <dbReference type="ARBA" id="ARBA00022692"/>
    </source>
</evidence>
<feature type="transmembrane region" description="Helical" evidence="10">
    <location>
        <begin position="1005"/>
        <end position="1026"/>
    </location>
</feature>
<keyword evidence="4" id="KW-1003">Cell membrane</keyword>
<dbReference type="EMBL" id="ASGP02000003">
    <property type="protein sequence ID" value="KAH9517708.1"/>
    <property type="molecule type" value="Genomic_DNA"/>
</dbReference>
<reference evidence="12" key="1">
    <citation type="submission" date="2013-05" db="EMBL/GenBank/DDBJ databases">
        <authorList>
            <person name="Yim A.K.Y."/>
            <person name="Chan T.F."/>
            <person name="Ji K.M."/>
            <person name="Liu X.Y."/>
            <person name="Zhou J.W."/>
            <person name="Li R.Q."/>
            <person name="Yang K.Y."/>
            <person name="Li J."/>
            <person name="Li M."/>
            <person name="Law P.T.W."/>
            <person name="Wu Y.L."/>
            <person name="Cai Z.L."/>
            <person name="Qin H."/>
            <person name="Bao Y."/>
            <person name="Leung R.K.K."/>
            <person name="Ng P.K.S."/>
            <person name="Zou J."/>
            <person name="Zhong X.J."/>
            <person name="Ran P.X."/>
            <person name="Zhong N.S."/>
            <person name="Liu Z.G."/>
            <person name="Tsui S.K.W."/>
        </authorList>
    </citation>
    <scope>NUCLEOTIDE SEQUENCE</scope>
    <source>
        <strain evidence="12">Derf</strain>
        <tissue evidence="12">Whole organism</tissue>
    </source>
</reference>
<keyword evidence="13" id="KW-1185">Reference proteome</keyword>
<gene>
    <name evidence="12" type="ORF">DERF_008349</name>
</gene>
<feature type="transmembrane region" description="Helical" evidence="10">
    <location>
        <begin position="629"/>
        <end position="648"/>
    </location>
</feature>
<dbReference type="GO" id="GO:0016323">
    <property type="term" value="C:basolateral plasma membrane"/>
    <property type="evidence" value="ECO:0007669"/>
    <property type="project" value="TreeGrafter"/>
</dbReference>
<dbReference type="GO" id="GO:0050801">
    <property type="term" value="P:monoatomic ion homeostasis"/>
    <property type="evidence" value="ECO:0007669"/>
    <property type="project" value="TreeGrafter"/>
</dbReference>
<organism evidence="12 13">
    <name type="scientific">Dermatophagoides farinae</name>
    <name type="common">American house dust mite</name>
    <dbReference type="NCBI Taxonomy" id="6954"/>
    <lineage>
        <taxon>Eukaryota</taxon>
        <taxon>Metazoa</taxon>
        <taxon>Ecdysozoa</taxon>
        <taxon>Arthropoda</taxon>
        <taxon>Chelicerata</taxon>
        <taxon>Arachnida</taxon>
        <taxon>Acari</taxon>
        <taxon>Acariformes</taxon>
        <taxon>Sarcoptiformes</taxon>
        <taxon>Astigmata</taxon>
        <taxon>Psoroptidia</taxon>
        <taxon>Analgoidea</taxon>
        <taxon>Pyroglyphidae</taxon>
        <taxon>Dermatophagoidinae</taxon>
        <taxon>Dermatophagoides</taxon>
    </lineage>
</organism>
<feature type="transmembrane region" description="Helical" evidence="10">
    <location>
        <begin position="885"/>
        <end position="903"/>
    </location>
</feature>
<evidence type="ECO:0000256" key="2">
    <source>
        <dbReference type="ARBA" id="ARBA00010993"/>
    </source>
</evidence>
<dbReference type="FunFam" id="1.10.287.570:FF:000002">
    <property type="entry name" value="Solute carrier family 4 member 11"/>
    <property type="match status" value="1"/>
</dbReference>
<reference evidence="12" key="2">
    <citation type="journal article" date="2022" name="Res Sq">
        <title>Comparative Genomics Reveals Insights into the Divergent Evolution of Astigmatic Mites and Household Pest Adaptations.</title>
        <authorList>
            <person name="Xiong Q."/>
            <person name="Wan A.T.-Y."/>
            <person name="Liu X.-Y."/>
            <person name="Fung C.S.-H."/>
            <person name="Xiao X."/>
            <person name="Malainual N."/>
            <person name="Hou J."/>
            <person name="Wang L."/>
            <person name="Wang M."/>
            <person name="Yang K."/>
            <person name="Cui Y."/>
            <person name="Leung E."/>
            <person name="Nong W."/>
            <person name="Shin S.-K."/>
            <person name="Au S."/>
            <person name="Jeong K.Y."/>
            <person name="Chew F.T."/>
            <person name="Hui J."/>
            <person name="Leung T.F."/>
            <person name="Tungtrongchitr A."/>
            <person name="Zhong N."/>
            <person name="Liu Z."/>
            <person name="Tsui S."/>
        </authorList>
    </citation>
    <scope>NUCLEOTIDE SEQUENCE</scope>
    <source>
        <strain evidence="12">Derf</strain>
        <tissue evidence="12">Whole organism</tissue>
    </source>
</reference>
<keyword evidence="8 10" id="KW-0472">Membrane</keyword>
<dbReference type="InterPro" id="IPR016152">
    <property type="entry name" value="PTrfase/Anion_transptr"/>
</dbReference>
<sequence length="1201" mass="135450">MEDNNENKIVSSTSNDGNIDDDQKQEKKEEEQSKPQSLSLSSSSSSSLSLSSLSLTMTKDEELTFIKQPLDEDNDGNNDDIVAQTPSTTTTTTTTTAKTNLEKNLKQTTTKSIKSKLLNTAKMKRKPFISTTKITKTRHTSIENQPPSILIHPANSPEEYHYQHELNPLNLQQQQQQSSKVTIDVGRRRASVTSTQMTTDIATVSSIPDTSRQQQQQQQQTTLSLNPSAARRRKSWDQKVTGPIRRASQALINLSGVLYTGSDNVSSLSTTIFGHNYYGQCSRRDSRSRTQEIILMCSSFQRLPMKDFGAEVRASMDVDQFLQQAVLLLDITETSLEGIVDRMLRKVIDGREPLTTLKEAKTALFTHDSGELQLLARTIQGTYISDGGGFDYDQSWLCSMCSLPSLARRHVAIARLKHPANMGRNSHEVRFFILVVTPSKEKGTKNALETGRTFATIFADIDFRQKLLDVHGEAEFKGILLKHAQDLASEQSNPTRRMGNHEPEAEFEEPRCHFAQGLYDDLRRRTSHYLSDYVDGLVGRKTIQKTISTIFFLYFACILPTIAFGVLNNNNTAGKIDIRKAIIGQTIGGLSFAFLGGQPLVIIMTTAPICLYIKVIYNICEDFQLDFHAMYACVGLWNTFFLVLYAVFDLSKLMKWCTRSTEEIFSLFISIAFAVDAGRDVIKNFQTHYYSPLCLNQLNRTSDRQHLLQHFRQQAQVLAQSNLPLIVESILPSSFSNTTIATTTAATTAIINSDLLSTSTLNYENNSNLNLNNNNPNNNWTDPIYQTAFFLGHSNYSLFSTTNSNSNSNHHHHHQSYNQSVHTNYSSSDIIHLSAANVSTLATTLASLIWSPEANRILQNLTTAALKLIFTDLHMSEDGICRRETSLLFLLLMLGTVWMAVSLFNFNKTPYLQASKRELLADYALPCSVIILSFIGSFVFRDIPVEHFRYDEELHLKRARLEDLPWTAFGACMGLGFSLSLLFFMDQNISAAMVNNPCNKLKKGCAYHLDLFVVGILNGFLSLYAFPWMHGVLPHSPLHVRSLADVEERVDQGHVYEIIVKVRETRLTGIVSHILIGLSVFLIPYPMAYIPTAVLDGLFLYMAITSLNGNQMFERITLLFMEQAAYPPNHYIRRCPQRKIHLFTLCQMVQLGLMCFFGFSPWPYIKMVFPVIVILLLPFRHKIVPFVIDNKYLEALDGENQ</sequence>
<comment type="caution">
    <text evidence="12">The sequence shown here is derived from an EMBL/GenBank/DDBJ whole genome shotgun (WGS) entry which is preliminary data.</text>
</comment>
<name>A0A922L481_DERFA</name>
<dbReference type="SUPFAM" id="SSF55804">
    <property type="entry name" value="Phoshotransferase/anion transport protein"/>
    <property type="match status" value="1"/>
</dbReference>
<dbReference type="GO" id="GO:0005452">
    <property type="term" value="F:solute:inorganic anion antiporter activity"/>
    <property type="evidence" value="ECO:0007669"/>
    <property type="project" value="InterPro"/>
</dbReference>
<evidence type="ECO:0000256" key="8">
    <source>
        <dbReference type="ARBA" id="ARBA00023136"/>
    </source>
</evidence>
<evidence type="ECO:0000256" key="10">
    <source>
        <dbReference type="SAM" id="Phobius"/>
    </source>
</evidence>
<dbReference type="Gene3D" id="1.10.287.570">
    <property type="entry name" value="Helical hairpin bin"/>
    <property type="match status" value="1"/>
</dbReference>
<feature type="region of interest" description="Disordered" evidence="9">
    <location>
        <begin position="1"/>
        <end position="48"/>
    </location>
</feature>
<feature type="transmembrane region" description="Helical" evidence="10">
    <location>
        <begin position="1165"/>
        <end position="1183"/>
    </location>
</feature>